<sequence length="258" mass="29986">MQKKYQKIIDSFKDFDNTYKYAYIGIPKGFGGLKEPYFGTLQKFKKLYPDFKAKNKIPTVLFLHGSAGLNKGVIYRKWIVEKANFIFFCPNSFKVKNRPIYETPTKLKNYEKVHKFRQAEIHYNLQKLQNISFIDINNIFLMGNSEGGLAAASFKGREFKGRIITAYSCENSYYSKNFEIGANKYEPFLNIIGTHDEYFSNDASPTKEYKVDGHCTKALRKHKNAKVIILPQTKHDITSNVYVKDDIISFLRLWSKEA</sequence>
<keyword evidence="2" id="KW-1185">Reference proteome</keyword>
<evidence type="ECO:0000313" key="1">
    <source>
        <dbReference type="EMBL" id="UTJ06167.1"/>
    </source>
</evidence>
<proteinExistence type="predicted"/>
<dbReference type="EMBL" id="CP100595">
    <property type="protein sequence ID" value="UTJ06167.1"/>
    <property type="molecule type" value="Genomic_DNA"/>
</dbReference>
<evidence type="ECO:0008006" key="3">
    <source>
        <dbReference type="Google" id="ProtNLM"/>
    </source>
</evidence>
<dbReference type="InterPro" id="IPR029058">
    <property type="entry name" value="AB_hydrolase_fold"/>
</dbReference>
<organism evidence="1 2">
    <name type="scientific">Arcobacter roscoffensis</name>
    <dbReference type="NCBI Taxonomy" id="2961520"/>
    <lineage>
        <taxon>Bacteria</taxon>
        <taxon>Pseudomonadati</taxon>
        <taxon>Campylobacterota</taxon>
        <taxon>Epsilonproteobacteria</taxon>
        <taxon>Campylobacterales</taxon>
        <taxon>Arcobacteraceae</taxon>
        <taxon>Arcobacter</taxon>
    </lineage>
</organism>
<dbReference type="SUPFAM" id="SSF53474">
    <property type="entry name" value="alpha/beta-Hydrolases"/>
    <property type="match status" value="1"/>
</dbReference>
<reference evidence="1" key="1">
    <citation type="submission" date="2022-07" db="EMBL/GenBank/DDBJ databases">
        <title>Arcobacter roscoffensis sp. nov., a marine bacterium isolated from coastal seawater collected from Roscoff, France.</title>
        <authorList>
            <person name="Pascual J."/>
            <person name="Lepeaux C."/>
            <person name="Methner A."/>
            <person name="Overmann J."/>
        </authorList>
    </citation>
    <scope>NUCLEOTIDE SEQUENCE</scope>
    <source>
        <strain evidence="1">ARW1-2F2</strain>
    </source>
</reference>
<evidence type="ECO:0000313" key="2">
    <source>
        <dbReference type="Proteomes" id="UP001060012"/>
    </source>
</evidence>
<dbReference type="Proteomes" id="UP001060012">
    <property type="component" value="Chromosome"/>
</dbReference>
<name>A0ABY5E1U5_9BACT</name>
<dbReference type="Gene3D" id="3.40.50.1820">
    <property type="entry name" value="alpha/beta hydrolase"/>
    <property type="match status" value="1"/>
</dbReference>
<dbReference type="RefSeq" id="WP_254576347.1">
    <property type="nucleotide sequence ID" value="NZ_CP100595.1"/>
</dbReference>
<accession>A0ABY5E1U5</accession>
<gene>
    <name evidence="1" type="ORF">NJU99_13070</name>
</gene>
<protein>
    <recommendedName>
        <fullName evidence="3">Dienelactone hydrolase domain-containing protein</fullName>
    </recommendedName>
</protein>